<dbReference type="Pfam" id="PF12146">
    <property type="entry name" value="Hydrolase_4"/>
    <property type="match status" value="1"/>
</dbReference>
<dbReference type="RefSeq" id="WP_243117963.1">
    <property type="nucleotide sequence ID" value="NZ_CBCRUQ010000005.1"/>
</dbReference>
<proteinExistence type="predicted"/>
<keyword evidence="1" id="KW-0472">Membrane</keyword>
<feature type="transmembrane region" description="Helical" evidence="1">
    <location>
        <begin position="21"/>
        <end position="44"/>
    </location>
</feature>
<dbReference type="SUPFAM" id="SSF53474">
    <property type="entry name" value="alpha/beta-Hydrolases"/>
    <property type="match status" value="1"/>
</dbReference>
<dbReference type="InterPro" id="IPR022742">
    <property type="entry name" value="Hydrolase_4"/>
</dbReference>
<protein>
    <submittedName>
        <fullName evidence="3">Alpha/beta hydrolase family protein</fullName>
    </submittedName>
</protein>
<reference evidence="3 4" key="1">
    <citation type="submission" date="2019-05" db="EMBL/GenBank/DDBJ databases">
        <authorList>
            <consortium name="Pathogen Informatics"/>
        </authorList>
    </citation>
    <scope>NUCLEOTIDE SEQUENCE [LARGE SCALE GENOMIC DNA]</scope>
    <source>
        <strain evidence="3 4">NCTC503</strain>
    </source>
</reference>
<feature type="domain" description="Serine aminopeptidase S33" evidence="2">
    <location>
        <begin position="96"/>
        <end position="216"/>
    </location>
</feature>
<dbReference type="InterPro" id="IPR029058">
    <property type="entry name" value="AB_hydrolase_fold"/>
</dbReference>
<keyword evidence="4" id="KW-1185">Reference proteome</keyword>
<accession>A0A4U9RIH8</accession>
<dbReference type="InterPro" id="IPR000734">
    <property type="entry name" value="TAG_lipase"/>
</dbReference>
<dbReference type="GO" id="GO:0016298">
    <property type="term" value="F:lipase activity"/>
    <property type="evidence" value="ECO:0007669"/>
    <property type="project" value="InterPro"/>
</dbReference>
<dbReference type="PRINTS" id="PR00821">
    <property type="entry name" value="TAGLIPASE"/>
</dbReference>
<dbReference type="InterPro" id="IPR052920">
    <property type="entry name" value="DNA-binding_regulatory"/>
</dbReference>
<keyword evidence="1" id="KW-0812">Transmembrane</keyword>
<dbReference type="Proteomes" id="UP000308489">
    <property type="component" value="Chromosome 1"/>
</dbReference>
<keyword evidence="3" id="KW-0378">Hydrolase</keyword>
<dbReference type="KEGG" id="hhw:NCTC503_01738"/>
<evidence type="ECO:0000259" key="2">
    <source>
        <dbReference type="Pfam" id="PF12146"/>
    </source>
</evidence>
<evidence type="ECO:0000313" key="4">
    <source>
        <dbReference type="Proteomes" id="UP000308489"/>
    </source>
</evidence>
<evidence type="ECO:0000256" key="1">
    <source>
        <dbReference type="SAM" id="Phobius"/>
    </source>
</evidence>
<dbReference type="PANTHER" id="PTHR43358:SF4">
    <property type="entry name" value="ALPHA_BETA HYDROLASE FOLD-1 DOMAIN-CONTAINING PROTEIN"/>
    <property type="match status" value="1"/>
</dbReference>
<name>A0A4U9RIH8_HATHI</name>
<dbReference type="Gene3D" id="3.40.50.1820">
    <property type="entry name" value="alpha/beta hydrolase"/>
    <property type="match status" value="1"/>
</dbReference>
<evidence type="ECO:0000313" key="3">
    <source>
        <dbReference type="EMBL" id="VTQ91086.1"/>
    </source>
</evidence>
<dbReference type="EMBL" id="LR590481">
    <property type="protein sequence ID" value="VTQ91086.1"/>
    <property type="molecule type" value="Genomic_DNA"/>
</dbReference>
<dbReference type="AlphaFoldDB" id="A0A4U9RIH8"/>
<keyword evidence="1" id="KW-1133">Transmembrane helix</keyword>
<dbReference type="PANTHER" id="PTHR43358">
    <property type="entry name" value="ALPHA/BETA-HYDROLASE"/>
    <property type="match status" value="1"/>
</dbReference>
<organism evidence="3 4">
    <name type="scientific">Hathewaya histolytica</name>
    <name type="common">Clostridium histolyticum</name>
    <dbReference type="NCBI Taxonomy" id="1498"/>
    <lineage>
        <taxon>Bacteria</taxon>
        <taxon>Bacillati</taxon>
        <taxon>Bacillota</taxon>
        <taxon>Clostridia</taxon>
        <taxon>Eubacteriales</taxon>
        <taxon>Clostridiaceae</taxon>
        <taxon>Hathewaya</taxon>
    </lineage>
</organism>
<sequence length="319" mass="35877">MRLLNIKKDKEELSNKLKIAGIAGGLGSLLSLIGVGAVSIYTGLRLVKPKRVVIKELPNEHGLEFEEITFKSKHDNTLLKGWWIPAKFNGDFNSDNKTVIFAHGYGNNRGVYSISVIKLAKRLCMEGYNVLVFDFRASGESEGKYVTIGKFEKYDLLSAIDFVVDQRKSINIHLIGWSMGAATSILAGAESKYVKCVIADSPFGNLKEYLNKNLSYWSGLPNIPFRSIILGVLPKTLGIDIKDVDTVKAAEKFKGKPLFLIHSKDDSAIPYEESIRIFEVLDNKESSKLWITEKAEHIRSYLVYKDEYEDNIVDFLNKN</sequence>
<gene>
    <name evidence="3" type="ORF">NCTC503_01738</name>
</gene>